<evidence type="ECO:0000313" key="2">
    <source>
        <dbReference type="EMBL" id="KAF6003013.1"/>
    </source>
</evidence>
<name>A0A7J7IIU6_9RHOD</name>
<dbReference type="Proteomes" id="UP000530660">
    <property type="component" value="Unassembled WGS sequence"/>
</dbReference>
<proteinExistence type="predicted"/>
<feature type="region of interest" description="Disordered" evidence="1">
    <location>
        <begin position="155"/>
        <end position="190"/>
    </location>
</feature>
<comment type="caution">
    <text evidence="2">The sequence shown here is derived from an EMBL/GenBank/DDBJ whole genome shotgun (WGS) entry which is preliminary data.</text>
</comment>
<protein>
    <submittedName>
        <fullName evidence="2">F-actin-capping protein subunit alpha</fullName>
    </submittedName>
</protein>
<dbReference type="PANTHER" id="PTHR10652:SF0">
    <property type="entry name" value="ADENYLYL CYCLASE-ASSOCIATED PROTEIN"/>
    <property type="match status" value="1"/>
</dbReference>
<evidence type="ECO:0000313" key="3">
    <source>
        <dbReference type="Proteomes" id="UP000530660"/>
    </source>
</evidence>
<accession>A0A7J7IIU6</accession>
<dbReference type="GO" id="GO:0008179">
    <property type="term" value="F:adenylate cyclase binding"/>
    <property type="evidence" value="ECO:0007669"/>
    <property type="project" value="TreeGrafter"/>
</dbReference>
<dbReference type="GO" id="GO:0005737">
    <property type="term" value="C:cytoplasm"/>
    <property type="evidence" value="ECO:0007669"/>
    <property type="project" value="TreeGrafter"/>
</dbReference>
<dbReference type="AlphaFoldDB" id="A0A7J7IIU6"/>
<reference evidence="2 3" key="1">
    <citation type="journal article" date="2020" name="J. Phycol.">
        <title>Comparative genome analysis reveals Cyanidiococcus gen. nov., a new extremophilic red algal genus sister to Cyanidioschyzon (Cyanidioschyzonaceae, Rhodophyta).</title>
        <authorList>
            <person name="Liu S.-L."/>
            <person name="Chiang Y.-R."/>
            <person name="Yoon H.S."/>
            <person name="Fu H.-Y."/>
        </authorList>
    </citation>
    <scope>NUCLEOTIDE SEQUENCE [LARGE SCALE GENOMIC DNA]</scope>
    <source>
        <strain evidence="2 3">THAL066</strain>
    </source>
</reference>
<dbReference type="PANTHER" id="PTHR10652">
    <property type="entry name" value="ADENYLYL CYCLASE-ASSOCIATED PROTEIN"/>
    <property type="match status" value="1"/>
</dbReference>
<dbReference type="InterPro" id="IPR001837">
    <property type="entry name" value="Adenylate_cyclase-assoc_CAP"/>
</dbReference>
<evidence type="ECO:0000256" key="1">
    <source>
        <dbReference type="SAM" id="MobiDB-lite"/>
    </source>
</evidence>
<organism evidence="2 3">
    <name type="scientific">Cyanidiococcus yangmingshanensis</name>
    <dbReference type="NCBI Taxonomy" id="2690220"/>
    <lineage>
        <taxon>Eukaryota</taxon>
        <taxon>Rhodophyta</taxon>
        <taxon>Bangiophyceae</taxon>
        <taxon>Cyanidiales</taxon>
        <taxon>Cyanidiaceae</taxon>
        <taxon>Cyanidiococcus</taxon>
    </lineage>
</organism>
<gene>
    <name evidence="2" type="primary">CAP1</name>
    <name evidence="2" type="ORF">F1559_002579</name>
</gene>
<feature type="compositionally biased region" description="Pro residues" evidence="1">
    <location>
        <begin position="162"/>
        <end position="171"/>
    </location>
</feature>
<sequence length="310" mass="34034">MRYSRILLALREEADRHCRKCRSEVVLLKEAVATVSALLALEEGALEGSSTAEARPKLQKRVYFQTAQCASLGPDSPVAVVSKALRWYEVEEPETLFQRCAQELARLPLRDGRTSDYVTHARSLLEALQVYAQHYRERGPAAKEALETPSLALASAEAVSAPPTPPPPPPGSTLSSPTEAEPDQAPGRVASTGDKEAFLAEIQQAGESITKMLRRSRPEPSSTHAADQNIGDTRPSEETSSVVAAGASDAPLLQFERASNRWRVERYRAFSEEPLQISICHPRESTEYPHSQQVQHGDAGRMQKRWSSPG</sequence>
<feature type="region of interest" description="Disordered" evidence="1">
    <location>
        <begin position="213"/>
        <end position="245"/>
    </location>
</feature>
<dbReference type="GO" id="GO:0003779">
    <property type="term" value="F:actin binding"/>
    <property type="evidence" value="ECO:0007669"/>
    <property type="project" value="InterPro"/>
</dbReference>
<keyword evidence="3" id="KW-1185">Reference proteome</keyword>
<feature type="region of interest" description="Disordered" evidence="1">
    <location>
        <begin position="281"/>
        <end position="310"/>
    </location>
</feature>
<dbReference type="GO" id="GO:0007015">
    <property type="term" value="P:actin filament organization"/>
    <property type="evidence" value="ECO:0007669"/>
    <property type="project" value="TreeGrafter"/>
</dbReference>
<dbReference type="EMBL" id="VWRR01000008">
    <property type="protein sequence ID" value="KAF6003013.1"/>
    <property type="molecule type" value="Genomic_DNA"/>
</dbReference>
<dbReference type="GO" id="GO:0019933">
    <property type="term" value="P:cAMP-mediated signaling"/>
    <property type="evidence" value="ECO:0007669"/>
    <property type="project" value="TreeGrafter"/>
</dbReference>